<dbReference type="VEuPathDB" id="FungiDB:RhiirA1_470588"/>
<accession>A0A2N1M8Y8</accession>
<dbReference type="Proteomes" id="UP000233469">
    <property type="component" value="Unassembled WGS sequence"/>
</dbReference>
<proteinExistence type="predicted"/>
<evidence type="ECO:0000313" key="2">
    <source>
        <dbReference type="Proteomes" id="UP000233469"/>
    </source>
</evidence>
<dbReference type="EMBL" id="LLXL01003839">
    <property type="protein sequence ID" value="PKK58104.1"/>
    <property type="molecule type" value="Genomic_DNA"/>
</dbReference>
<comment type="caution">
    <text evidence="1">The sequence shown here is derived from an EMBL/GenBank/DDBJ whole genome shotgun (WGS) entry which is preliminary data.</text>
</comment>
<name>A0A2N1M8Y8_9GLOM</name>
<protein>
    <submittedName>
        <fullName evidence="1">Uncharacterized protein</fullName>
    </submittedName>
</protein>
<reference evidence="1 2" key="1">
    <citation type="submission" date="2016-04" db="EMBL/GenBank/DDBJ databases">
        <title>Genome analyses suggest a sexual origin of heterokaryosis in a supposedly ancient asexual fungus.</title>
        <authorList>
            <person name="Ropars J."/>
            <person name="Sedzielewska K."/>
            <person name="Noel J."/>
            <person name="Charron P."/>
            <person name="Farinelli L."/>
            <person name="Marton T."/>
            <person name="Kruger M."/>
            <person name="Pelin A."/>
            <person name="Brachmann A."/>
            <person name="Corradi N."/>
        </authorList>
    </citation>
    <scope>NUCLEOTIDE SEQUENCE [LARGE SCALE GENOMIC DNA]</scope>
    <source>
        <strain evidence="1 2">C2</strain>
    </source>
</reference>
<dbReference type="AlphaFoldDB" id="A0A2N1M8Y8"/>
<reference evidence="1 2" key="2">
    <citation type="submission" date="2017-10" db="EMBL/GenBank/DDBJ databases">
        <title>Extensive intraspecific genome diversity in a model arbuscular mycorrhizal fungus.</title>
        <authorList>
            <person name="Chen E.C.H."/>
            <person name="Morin E."/>
            <person name="Baudet D."/>
            <person name="Noel J."/>
            <person name="Ndikumana S."/>
            <person name="Charron P."/>
            <person name="St-Onge C."/>
            <person name="Giorgi J."/>
            <person name="Grigoriev I.V."/>
            <person name="Roux C."/>
            <person name="Martin F.M."/>
            <person name="Corradi N."/>
        </authorList>
    </citation>
    <scope>NUCLEOTIDE SEQUENCE [LARGE SCALE GENOMIC DNA]</scope>
    <source>
        <strain evidence="1 2">C2</strain>
    </source>
</reference>
<evidence type="ECO:0000313" key="1">
    <source>
        <dbReference type="EMBL" id="PKK58104.1"/>
    </source>
</evidence>
<sequence>MSNFFPRADAVDFENIYLGYDDKNNFSNLSLITPTHSRVPTVLNTPTNDKILFPPIVLPTRNPLFRPTSADNNSLSPGKNNPLKFHLDDHPQNTNDIHLKIHTNDYHMKTKPISYNNTSTIIPNQLIYTPCQQSFTHSGFSSIPHICDTPAPFIMSKNRRACVTHQREFFRDKIYKKSKDIGPDTNCVENTKAAHANLIYDRWKSCTKKAVQID</sequence>
<organism evidence="1 2">
    <name type="scientific">Rhizophagus irregularis</name>
    <dbReference type="NCBI Taxonomy" id="588596"/>
    <lineage>
        <taxon>Eukaryota</taxon>
        <taxon>Fungi</taxon>
        <taxon>Fungi incertae sedis</taxon>
        <taxon>Mucoromycota</taxon>
        <taxon>Glomeromycotina</taxon>
        <taxon>Glomeromycetes</taxon>
        <taxon>Glomerales</taxon>
        <taxon>Glomeraceae</taxon>
        <taxon>Rhizophagus</taxon>
    </lineage>
</organism>
<gene>
    <name evidence="1" type="ORF">RhiirC2_796856</name>
</gene>